<evidence type="ECO:0000256" key="17">
    <source>
        <dbReference type="RuleBase" id="RU003694"/>
    </source>
</evidence>
<comment type="catalytic activity">
    <reaction evidence="15">
        <text>(3Z)-decenoyl-[ACP] + malonyl-[ACP] + H(+) = 3-oxo-(5Z)-dodecenoyl-[ACP] + holo-[ACP] + CO2</text>
        <dbReference type="Rhea" id="RHEA:54940"/>
        <dbReference type="Rhea" id="RHEA-COMP:9623"/>
        <dbReference type="Rhea" id="RHEA-COMP:9685"/>
        <dbReference type="Rhea" id="RHEA-COMP:9927"/>
        <dbReference type="Rhea" id="RHEA-COMP:14042"/>
        <dbReference type="ChEBI" id="CHEBI:15378"/>
        <dbReference type="ChEBI" id="CHEBI:16526"/>
        <dbReference type="ChEBI" id="CHEBI:64479"/>
        <dbReference type="ChEBI" id="CHEBI:78449"/>
        <dbReference type="ChEBI" id="CHEBI:78798"/>
        <dbReference type="ChEBI" id="CHEBI:138410"/>
    </reaction>
    <physiologicalReaction direction="left-to-right" evidence="15">
        <dbReference type="Rhea" id="RHEA:54941"/>
    </physiologicalReaction>
</comment>
<organism evidence="19 20">
    <name type="scientific">Pedobacter segetis</name>
    <dbReference type="NCBI Taxonomy" id="2793069"/>
    <lineage>
        <taxon>Bacteria</taxon>
        <taxon>Pseudomonadati</taxon>
        <taxon>Bacteroidota</taxon>
        <taxon>Sphingobacteriia</taxon>
        <taxon>Sphingobacteriales</taxon>
        <taxon>Sphingobacteriaceae</taxon>
        <taxon>Pedobacter</taxon>
    </lineage>
</organism>
<dbReference type="InterPro" id="IPR016039">
    <property type="entry name" value="Thiolase-like"/>
</dbReference>
<comment type="caution">
    <text evidence="19">The sequence shown here is derived from an EMBL/GenBank/DDBJ whole genome shotgun (WGS) entry which is preliminary data.</text>
</comment>
<dbReference type="SMART" id="SM00825">
    <property type="entry name" value="PKS_KS"/>
    <property type="match status" value="1"/>
</dbReference>
<evidence type="ECO:0000256" key="5">
    <source>
        <dbReference type="ARBA" id="ARBA00022490"/>
    </source>
</evidence>
<keyword evidence="8" id="KW-0276">Fatty acid metabolism</keyword>
<evidence type="ECO:0000256" key="15">
    <source>
        <dbReference type="ARBA" id="ARBA00048121"/>
    </source>
</evidence>
<dbReference type="Pfam" id="PF00109">
    <property type="entry name" value="ketoacyl-synt"/>
    <property type="match status" value="1"/>
</dbReference>
<feature type="domain" description="Ketosynthase family 3 (KS3)" evidence="18">
    <location>
        <begin position="5"/>
        <end position="447"/>
    </location>
</feature>
<dbReference type="InterPro" id="IPR000794">
    <property type="entry name" value="Beta-ketoacyl_synthase"/>
</dbReference>
<comment type="subcellular location">
    <subcellularLocation>
        <location evidence="1">Cytoplasm</location>
    </subcellularLocation>
</comment>
<keyword evidence="9" id="KW-0443">Lipid metabolism</keyword>
<dbReference type="Proteomes" id="UP000660024">
    <property type="component" value="Unassembled WGS sequence"/>
</dbReference>
<evidence type="ECO:0000256" key="13">
    <source>
        <dbReference type="ARBA" id="ARBA00041620"/>
    </source>
</evidence>
<evidence type="ECO:0000256" key="4">
    <source>
        <dbReference type="ARBA" id="ARBA00013191"/>
    </source>
</evidence>
<evidence type="ECO:0000256" key="10">
    <source>
        <dbReference type="ARBA" id="ARBA00023160"/>
    </source>
</evidence>
<dbReference type="PANTHER" id="PTHR11712">
    <property type="entry name" value="POLYKETIDE SYNTHASE-RELATED"/>
    <property type="match status" value="1"/>
</dbReference>
<keyword evidence="5" id="KW-0963">Cytoplasm</keyword>
<keyword evidence="11" id="KW-0012">Acyltransferase</keyword>
<dbReference type="SUPFAM" id="SSF53901">
    <property type="entry name" value="Thiolase-like"/>
    <property type="match status" value="2"/>
</dbReference>
<dbReference type="InterPro" id="IPR014030">
    <property type="entry name" value="Ketoacyl_synth_N"/>
</dbReference>
<keyword evidence="20" id="KW-1185">Reference proteome</keyword>
<keyword evidence="10" id="KW-0275">Fatty acid biosynthesis</keyword>
<evidence type="ECO:0000256" key="1">
    <source>
        <dbReference type="ARBA" id="ARBA00004496"/>
    </source>
</evidence>
<reference evidence="19 20" key="1">
    <citation type="submission" date="2020-12" db="EMBL/GenBank/DDBJ databases">
        <title>Bacterial novel species Pedobacter sp. SD-b isolated from soil.</title>
        <authorList>
            <person name="Jung H.-Y."/>
        </authorList>
    </citation>
    <scope>NUCLEOTIDE SEQUENCE [LARGE SCALE GENOMIC DNA]</scope>
    <source>
        <strain evidence="19 20">SD-b</strain>
    </source>
</reference>
<evidence type="ECO:0000256" key="6">
    <source>
        <dbReference type="ARBA" id="ARBA00022516"/>
    </source>
</evidence>
<evidence type="ECO:0000256" key="2">
    <source>
        <dbReference type="ARBA" id="ARBA00008467"/>
    </source>
</evidence>
<evidence type="ECO:0000259" key="18">
    <source>
        <dbReference type="PROSITE" id="PS52004"/>
    </source>
</evidence>
<evidence type="ECO:0000256" key="3">
    <source>
        <dbReference type="ARBA" id="ARBA00011738"/>
    </source>
</evidence>
<evidence type="ECO:0000256" key="11">
    <source>
        <dbReference type="ARBA" id="ARBA00023315"/>
    </source>
</evidence>
<evidence type="ECO:0000256" key="16">
    <source>
        <dbReference type="ARBA" id="ARBA00048506"/>
    </source>
</evidence>
<comment type="catalytic activity">
    <reaction evidence="16">
        <text>a fatty acyl-[ACP] + malonyl-[ACP] + H(+) = a 3-oxoacyl-[ACP] + holo-[ACP] + CO2</text>
        <dbReference type="Rhea" id="RHEA:22836"/>
        <dbReference type="Rhea" id="RHEA-COMP:9623"/>
        <dbReference type="Rhea" id="RHEA-COMP:9685"/>
        <dbReference type="Rhea" id="RHEA-COMP:9916"/>
        <dbReference type="Rhea" id="RHEA-COMP:14125"/>
        <dbReference type="ChEBI" id="CHEBI:15378"/>
        <dbReference type="ChEBI" id="CHEBI:16526"/>
        <dbReference type="ChEBI" id="CHEBI:64479"/>
        <dbReference type="ChEBI" id="CHEBI:78449"/>
        <dbReference type="ChEBI" id="CHEBI:78776"/>
        <dbReference type="ChEBI" id="CHEBI:138651"/>
        <dbReference type="EC" id="2.3.1.41"/>
    </reaction>
    <physiologicalReaction direction="left-to-right" evidence="16">
        <dbReference type="Rhea" id="RHEA:22837"/>
    </physiologicalReaction>
</comment>
<keyword evidence="6" id="KW-0444">Lipid biosynthesis</keyword>
<dbReference type="Gene3D" id="3.40.47.10">
    <property type="match status" value="1"/>
</dbReference>
<dbReference type="RefSeq" id="WP_200586019.1">
    <property type="nucleotide sequence ID" value="NZ_JAEHFY010000012.1"/>
</dbReference>
<protein>
    <recommendedName>
        <fullName evidence="12">3-oxoacyl-[acyl-carrier-protein] synthase 1</fullName>
        <ecNumber evidence="4">2.3.1.41</ecNumber>
    </recommendedName>
    <alternativeName>
        <fullName evidence="13">3-oxoacyl-[acyl-carrier-protein] synthase I</fullName>
    </alternativeName>
    <alternativeName>
        <fullName evidence="14">Beta-ketoacyl-ACP synthase I</fullName>
    </alternativeName>
</protein>
<gene>
    <name evidence="19" type="ORF">I5M32_09570</name>
</gene>
<evidence type="ECO:0000256" key="8">
    <source>
        <dbReference type="ARBA" id="ARBA00022832"/>
    </source>
</evidence>
<evidence type="ECO:0000256" key="7">
    <source>
        <dbReference type="ARBA" id="ARBA00022679"/>
    </source>
</evidence>
<dbReference type="InterPro" id="IPR018201">
    <property type="entry name" value="Ketoacyl_synth_AS"/>
</dbReference>
<dbReference type="Pfam" id="PF02801">
    <property type="entry name" value="Ketoacyl-synt_C"/>
    <property type="match status" value="1"/>
</dbReference>
<evidence type="ECO:0000313" key="20">
    <source>
        <dbReference type="Proteomes" id="UP000660024"/>
    </source>
</evidence>
<sequence length="449" mass="48324">MVLSGRKVAVVGMGGAFPKCTSLDHFSDQLFSNQSLIREWDKAVAHGKNVRSTVSGFITEAEMNLETVFSTLLEGYPEVYVDLLNRIPPANLSTADIGSIWAMLGSLDAIKMAGWTDKETESETTGVVVGSGGGGHEIQRNAWHNFFELGKKTRLVGSHTVDRAMVYRDAANVSCLIKNKGVCESIGSACATGLGNIGHAYRLIKFGLQDRAVAGGVEGTSLETFIGFDAMQVLSRGFAPEESSRPFDKDRNGFVCSFGAGIVCLEEYEMAKARGANILAVIDNYFNNSDGDGDMFYPSFAGQQRLWKGLLGNSGFKPDVVKAHGTSTPAGDAIELLSIVDCLGTKGYHISAPKSQFGHMLGAAGAVEFITSILMLQKQRVLPCLNTVNLNPEQENFQKTAAWDGPKSPMADFRDLLPQKSIDKEINSITCLNYGFGGTNSAILISKDN</sequence>
<evidence type="ECO:0000256" key="9">
    <source>
        <dbReference type="ARBA" id="ARBA00023098"/>
    </source>
</evidence>
<comment type="similarity">
    <text evidence="2 17">Belongs to the thiolase-like superfamily. Beta-ketoacyl-ACP synthases family.</text>
</comment>
<dbReference type="PANTHER" id="PTHR11712:SF306">
    <property type="entry name" value="3-OXOACYL-[ACYL-CARRIER-PROTEIN] SYNTHASE 1"/>
    <property type="match status" value="1"/>
</dbReference>
<dbReference type="PROSITE" id="PS52004">
    <property type="entry name" value="KS3_2"/>
    <property type="match status" value="1"/>
</dbReference>
<proteinExistence type="inferred from homology"/>
<dbReference type="InterPro" id="IPR014031">
    <property type="entry name" value="Ketoacyl_synth_C"/>
</dbReference>
<name>A0ABS1BK24_9SPHI</name>
<comment type="subunit">
    <text evidence="3">Homodimer.</text>
</comment>
<accession>A0ABS1BK24</accession>
<dbReference type="EMBL" id="JAEHFY010000012">
    <property type="protein sequence ID" value="MBK0383206.1"/>
    <property type="molecule type" value="Genomic_DNA"/>
</dbReference>
<evidence type="ECO:0000256" key="14">
    <source>
        <dbReference type="ARBA" id="ARBA00042143"/>
    </source>
</evidence>
<dbReference type="EC" id="2.3.1.41" evidence="4"/>
<dbReference type="InterPro" id="IPR020841">
    <property type="entry name" value="PKS_Beta-ketoAc_synthase_dom"/>
</dbReference>
<evidence type="ECO:0000256" key="12">
    <source>
        <dbReference type="ARBA" id="ARBA00039450"/>
    </source>
</evidence>
<evidence type="ECO:0000313" key="19">
    <source>
        <dbReference type="EMBL" id="MBK0383206.1"/>
    </source>
</evidence>
<dbReference type="PROSITE" id="PS00606">
    <property type="entry name" value="KS3_1"/>
    <property type="match status" value="1"/>
</dbReference>
<keyword evidence="7 17" id="KW-0808">Transferase</keyword>